<comment type="caution">
    <text evidence="2">The sequence shown here is derived from an EMBL/GenBank/DDBJ whole genome shotgun (WGS) entry which is preliminary data.</text>
</comment>
<reference evidence="2 3" key="1">
    <citation type="submission" date="2019-07" db="EMBL/GenBank/DDBJ databases">
        <title>Draft genome assembly of a fouling barnacle, Amphibalanus amphitrite (Darwin, 1854): The first reference genome for Thecostraca.</title>
        <authorList>
            <person name="Kim W."/>
        </authorList>
    </citation>
    <scope>NUCLEOTIDE SEQUENCE [LARGE SCALE GENOMIC DNA]</scope>
    <source>
        <strain evidence="2">SNU_AA5</strain>
        <tissue evidence="2">Soma without cirri and trophi</tissue>
    </source>
</reference>
<gene>
    <name evidence="2" type="ORF">FJT64_016560</name>
</gene>
<protein>
    <submittedName>
        <fullName evidence="2">Uncharacterized protein</fullName>
    </submittedName>
</protein>
<feature type="compositionally biased region" description="Basic and acidic residues" evidence="1">
    <location>
        <begin position="90"/>
        <end position="104"/>
    </location>
</feature>
<sequence>MSKALSLPRNTSPTLSSSQSSGSLQPGRLRFSGAALLSRSLFSLRRPVRARQLSASVSDLARRVIDLRSTDDPPQVTGDGDPAKVTETGTGRDDKPDSSDRDCVETDPGAFDRSNQWHQKVYRSLKPKAVIRGRSPARGLSKGAVRPPTCFLCSGSTANTGFIIVHGHYLHINCLRCASHFLLREEHRALLRPAQQALQRHRSRQLDSLLDSAGWRPGRASAETPTESEDGIQLRSVVRFDDEPRPAAAEGGRARGQTEGLWSRARPRSMEVTLTGYRSRSLDVPDGVSQSKIPG</sequence>
<feature type="region of interest" description="Disordered" evidence="1">
    <location>
        <begin position="209"/>
        <end position="266"/>
    </location>
</feature>
<feature type="region of interest" description="Disordered" evidence="1">
    <location>
        <begin position="1"/>
        <end position="26"/>
    </location>
</feature>
<keyword evidence="3" id="KW-1185">Reference proteome</keyword>
<evidence type="ECO:0000256" key="1">
    <source>
        <dbReference type="SAM" id="MobiDB-lite"/>
    </source>
</evidence>
<evidence type="ECO:0000313" key="2">
    <source>
        <dbReference type="EMBL" id="KAF0312804.1"/>
    </source>
</evidence>
<name>A0A6A4X9Z2_AMPAM</name>
<feature type="region of interest" description="Disordered" evidence="1">
    <location>
        <begin position="66"/>
        <end position="112"/>
    </location>
</feature>
<proteinExistence type="predicted"/>
<accession>A0A6A4X9Z2</accession>
<dbReference type="OrthoDB" id="6398224at2759"/>
<dbReference type="AlphaFoldDB" id="A0A6A4X9Z2"/>
<dbReference type="Proteomes" id="UP000440578">
    <property type="component" value="Unassembled WGS sequence"/>
</dbReference>
<dbReference type="EMBL" id="VIIS01000136">
    <property type="protein sequence ID" value="KAF0312804.1"/>
    <property type="molecule type" value="Genomic_DNA"/>
</dbReference>
<evidence type="ECO:0000313" key="3">
    <source>
        <dbReference type="Proteomes" id="UP000440578"/>
    </source>
</evidence>
<feature type="compositionally biased region" description="Low complexity" evidence="1">
    <location>
        <begin position="11"/>
        <end position="26"/>
    </location>
</feature>
<feature type="region of interest" description="Disordered" evidence="1">
    <location>
        <begin position="276"/>
        <end position="295"/>
    </location>
</feature>
<organism evidence="2 3">
    <name type="scientific">Amphibalanus amphitrite</name>
    <name type="common">Striped barnacle</name>
    <name type="synonym">Balanus amphitrite</name>
    <dbReference type="NCBI Taxonomy" id="1232801"/>
    <lineage>
        <taxon>Eukaryota</taxon>
        <taxon>Metazoa</taxon>
        <taxon>Ecdysozoa</taxon>
        <taxon>Arthropoda</taxon>
        <taxon>Crustacea</taxon>
        <taxon>Multicrustacea</taxon>
        <taxon>Cirripedia</taxon>
        <taxon>Thoracica</taxon>
        <taxon>Thoracicalcarea</taxon>
        <taxon>Balanomorpha</taxon>
        <taxon>Balanoidea</taxon>
        <taxon>Balanidae</taxon>
        <taxon>Amphibalaninae</taxon>
        <taxon>Amphibalanus</taxon>
    </lineage>
</organism>